<dbReference type="GeneID" id="3565593"/>
<evidence type="ECO:0000256" key="9">
    <source>
        <dbReference type="ARBA" id="ARBA00022840"/>
    </source>
</evidence>
<dbReference type="OMA" id="WHENKEY"/>
<dbReference type="RefSeq" id="NP_503375.2">
    <property type="nucleotide sequence ID" value="NM_070974.4"/>
</dbReference>
<dbReference type="SUPFAM" id="SSF56112">
    <property type="entry name" value="Protein kinase-like (PK-like)"/>
    <property type="match status" value="1"/>
</dbReference>
<dbReference type="FunFam" id="1.10.510.10:FF:001122">
    <property type="entry name" value="Receptor-like tyrosine-protein kinase kin-15"/>
    <property type="match status" value="1"/>
</dbReference>
<name>Q9N4T2_CAEEL</name>
<dbReference type="GO" id="GO:0004714">
    <property type="term" value="F:transmembrane receptor protein tyrosine kinase activity"/>
    <property type="evidence" value="ECO:0000318"/>
    <property type="project" value="GO_Central"/>
</dbReference>
<keyword evidence="3" id="KW-1003">Cell membrane</keyword>
<dbReference type="Gene3D" id="1.10.510.10">
    <property type="entry name" value="Transferase(Phosphotransferase) domain 1"/>
    <property type="match status" value="1"/>
</dbReference>
<dbReference type="FunCoup" id="Q9N4T2">
    <property type="interactions" value="12"/>
</dbReference>
<dbReference type="Bgee" id="WBGene00021745">
    <property type="expression patterns" value="Expressed in larva and 1 other cell type or tissue"/>
</dbReference>
<keyword evidence="4" id="KW-0808">Transferase</keyword>
<keyword evidence="10 14" id="KW-1133">Transmembrane helix</keyword>
<keyword evidence="12" id="KW-0829">Tyrosine-protein kinase</keyword>
<dbReference type="InterPro" id="IPR011009">
    <property type="entry name" value="Kinase-like_dom_sf"/>
</dbReference>
<dbReference type="Gene3D" id="3.30.200.20">
    <property type="entry name" value="Phosphorylase Kinase, domain 1"/>
    <property type="match status" value="1"/>
</dbReference>
<evidence type="ECO:0000256" key="4">
    <source>
        <dbReference type="ARBA" id="ARBA00022679"/>
    </source>
</evidence>
<keyword evidence="7" id="KW-0547">Nucleotide-binding</keyword>
<dbReference type="SMART" id="SM00219">
    <property type="entry name" value="TyrKc"/>
    <property type="match status" value="1"/>
</dbReference>
<dbReference type="EMBL" id="BX284605">
    <property type="protein sequence ID" value="CCD72852.1"/>
    <property type="molecule type" value="Genomic_DNA"/>
</dbReference>
<evidence type="ECO:0000259" key="15">
    <source>
        <dbReference type="PROSITE" id="PS50011"/>
    </source>
</evidence>
<sequence>MIDRNILVIFYCIVVIALSVLFYYVWKFYYLRKEEHEETRSLESGIIHSSSQKTPSSVRENESLLQANEENVPIGLETEPINAIIKNLKFDERFEIDVNKFSFYNLSFLGNGYYGKVFKERMHKKQKNGLDSENSLEVAVKRALRPEDPSEQQLMCEELNVMCVVGKHPNILALIRWIRTNEILIVSEFVEKGDLVEYLRARRRYFNKDIVCVEDNGRLLCPTDLLSFAFQIANGMKFLGNVACVHRDLALRNVFVKRNRIIRIADFGLARWHENKEYYRKKTDVGFPMKWLAPECFEFEQERENIKFDSKSDIWSYGVCLYEIFSLGVSPYEGLDFRPDYFQGLMKYVRDGNQLPSPEHGSDKIYEFMQSCWNLNPDKRPVFSECRDFFQKLLQQVSKPFFENLLKEIQNEEKLQTSYDN</sequence>
<dbReference type="GO" id="GO:0005886">
    <property type="term" value="C:plasma membrane"/>
    <property type="evidence" value="ECO:0000318"/>
    <property type="project" value="GO_Central"/>
</dbReference>
<dbReference type="InterPro" id="IPR008266">
    <property type="entry name" value="Tyr_kinase_AS"/>
</dbReference>
<dbReference type="FunFam" id="3.30.200.20:FF:000586">
    <property type="entry name" value="Receptor protein-tyrosine kinase"/>
    <property type="match status" value="1"/>
</dbReference>
<keyword evidence="17" id="KW-1185">Reference proteome</keyword>
<evidence type="ECO:0000256" key="5">
    <source>
        <dbReference type="ARBA" id="ARBA00022692"/>
    </source>
</evidence>
<dbReference type="PRINTS" id="PR00109">
    <property type="entry name" value="TYRKINASE"/>
</dbReference>
<dbReference type="SMR" id="Q9N4T2"/>
<evidence type="ECO:0000256" key="12">
    <source>
        <dbReference type="ARBA" id="ARBA00023137"/>
    </source>
</evidence>
<keyword evidence="9" id="KW-0067">ATP-binding</keyword>
<evidence type="ECO:0000256" key="10">
    <source>
        <dbReference type="ARBA" id="ARBA00022989"/>
    </source>
</evidence>
<proteinExistence type="predicted"/>
<dbReference type="PANTHER" id="PTHR24416:SF503">
    <property type="entry name" value="PROTEIN KINASE DOMAIN-CONTAINING PROTEIN-RELATED"/>
    <property type="match status" value="1"/>
</dbReference>
<feature type="compositionally biased region" description="Polar residues" evidence="13">
    <location>
        <begin position="47"/>
        <end position="62"/>
    </location>
</feature>
<dbReference type="InterPro" id="IPR001245">
    <property type="entry name" value="Ser-Thr/Tyr_kinase_cat_dom"/>
</dbReference>
<dbReference type="InterPro" id="IPR000719">
    <property type="entry name" value="Prot_kinase_dom"/>
</dbReference>
<dbReference type="GO" id="GO:0043235">
    <property type="term" value="C:receptor complex"/>
    <property type="evidence" value="ECO:0000318"/>
    <property type="project" value="GO_Central"/>
</dbReference>
<dbReference type="InParanoid" id="Q9N4T2"/>
<accession>Q9N4T2</accession>
<dbReference type="WormBase" id="Y50D4B.6">
    <property type="protein sequence ID" value="CE37685"/>
    <property type="gene ID" value="WBGene00021745"/>
</dbReference>
<dbReference type="GO" id="GO:0005524">
    <property type="term" value="F:ATP binding"/>
    <property type="evidence" value="ECO:0007669"/>
    <property type="project" value="UniProtKB-KW"/>
</dbReference>
<dbReference type="eggNOG" id="KOG0200">
    <property type="taxonomic scope" value="Eukaryota"/>
</dbReference>
<evidence type="ECO:0000256" key="6">
    <source>
        <dbReference type="ARBA" id="ARBA00022729"/>
    </source>
</evidence>
<dbReference type="STRING" id="6239.Y50D4B.6.1"/>
<dbReference type="CDD" id="cd00192">
    <property type="entry name" value="PTKc"/>
    <property type="match status" value="1"/>
</dbReference>
<dbReference type="PROSITE" id="PS00109">
    <property type="entry name" value="PROTEIN_KINASE_TYR"/>
    <property type="match status" value="1"/>
</dbReference>
<evidence type="ECO:0000313" key="16">
    <source>
        <dbReference type="EMBL" id="CCD72852.1"/>
    </source>
</evidence>
<dbReference type="UCSC" id="Y50D4B.6">
    <property type="organism name" value="c. elegans"/>
</dbReference>
<dbReference type="GO" id="GO:0045138">
    <property type="term" value="P:nematode male tail tip morphogenesis"/>
    <property type="evidence" value="ECO:0007669"/>
    <property type="project" value="UniProtKB-ARBA"/>
</dbReference>
<evidence type="ECO:0000256" key="8">
    <source>
        <dbReference type="ARBA" id="ARBA00022777"/>
    </source>
</evidence>
<organism evidence="16 17">
    <name type="scientific">Caenorhabditis elegans</name>
    <dbReference type="NCBI Taxonomy" id="6239"/>
    <lineage>
        <taxon>Eukaryota</taxon>
        <taxon>Metazoa</taxon>
        <taxon>Ecdysozoa</taxon>
        <taxon>Nematoda</taxon>
        <taxon>Chromadorea</taxon>
        <taxon>Rhabditida</taxon>
        <taxon>Rhabditina</taxon>
        <taxon>Rhabditomorpha</taxon>
        <taxon>Rhabditoidea</taxon>
        <taxon>Rhabditidae</taxon>
        <taxon>Peloderinae</taxon>
        <taxon>Caenorhabditis</taxon>
    </lineage>
</organism>
<evidence type="ECO:0000256" key="2">
    <source>
        <dbReference type="ARBA" id="ARBA00011902"/>
    </source>
</evidence>
<comment type="subcellular location">
    <subcellularLocation>
        <location evidence="1">Cell membrane</location>
        <topology evidence="1">Single-pass membrane protein</topology>
    </subcellularLocation>
</comment>
<dbReference type="AlphaFoldDB" id="Q9N4T2"/>
<evidence type="ECO:0000256" key="13">
    <source>
        <dbReference type="SAM" id="MobiDB-lite"/>
    </source>
</evidence>
<evidence type="ECO:0000256" key="1">
    <source>
        <dbReference type="ARBA" id="ARBA00004162"/>
    </source>
</evidence>
<keyword evidence="6" id="KW-0732">Signal</keyword>
<dbReference type="PaxDb" id="6239-Y50D4B.6"/>
<evidence type="ECO:0000256" key="11">
    <source>
        <dbReference type="ARBA" id="ARBA00023136"/>
    </source>
</evidence>
<dbReference type="InterPro" id="IPR050122">
    <property type="entry name" value="RTK"/>
</dbReference>
<feature type="transmembrane region" description="Helical" evidence="14">
    <location>
        <begin position="6"/>
        <end position="26"/>
    </location>
</feature>
<dbReference type="GO" id="GO:0007169">
    <property type="term" value="P:cell surface receptor protein tyrosine kinase signaling pathway"/>
    <property type="evidence" value="ECO:0000318"/>
    <property type="project" value="GO_Central"/>
</dbReference>
<dbReference type="InterPro" id="IPR020635">
    <property type="entry name" value="Tyr_kinase_cat_dom"/>
</dbReference>
<feature type="region of interest" description="Disordered" evidence="13">
    <location>
        <begin position="42"/>
        <end position="62"/>
    </location>
</feature>
<evidence type="ECO:0000313" key="18">
    <source>
        <dbReference type="WormBase" id="Y50D4B.6"/>
    </source>
</evidence>
<dbReference type="EC" id="2.7.10.1" evidence="2"/>
<keyword evidence="8 16" id="KW-0418">Kinase</keyword>
<evidence type="ECO:0000256" key="7">
    <source>
        <dbReference type="ARBA" id="ARBA00022741"/>
    </source>
</evidence>
<evidence type="ECO:0000256" key="14">
    <source>
        <dbReference type="SAM" id="Phobius"/>
    </source>
</evidence>
<evidence type="ECO:0000313" key="17">
    <source>
        <dbReference type="Proteomes" id="UP000001940"/>
    </source>
</evidence>
<keyword evidence="5 14" id="KW-0812">Transmembrane</keyword>
<dbReference type="AGR" id="WB:WBGene00021745"/>
<feature type="domain" description="Protein kinase" evidence="15">
    <location>
        <begin position="103"/>
        <end position="402"/>
    </location>
</feature>
<gene>
    <name evidence="16" type="ORF">CELE_Y50D4B.6</name>
    <name evidence="16 18" type="ORF">Y50D4B.6</name>
</gene>
<dbReference type="PhylomeDB" id="Q9N4T2"/>
<dbReference type="CTD" id="3565593"/>
<dbReference type="PANTHER" id="PTHR24416">
    <property type="entry name" value="TYROSINE-PROTEIN KINASE RECEPTOR"/>
    <property type="match status" value="1"/>
</dbReference>
<dbReference type="PROSITE" id="PS50011">
    <property type="entry name" value="PROTEIN_KINASE_DOM"/>
    <property type="match status" value="1"/>
</dbReference>
<reference evidence="16 17" key="1">
    <citation type="journal article" date="1998" name="Science">
        <title>Genome sequence of the nematode C. elegans: a platform for investigating biology.</title>
        <authorList>
            <consortium name="The C. elegans sequencing consortium"/>
            <person name="Sulson J.E."/>
            <person name="Waterston R."/>
        </authorList>
    </citation>
    <scope>NUCLEOTIDE SEQUENCE [LARGE SCALE GENOMIC DNA]</scope>
    <source>
        <strain evidence="16 17">Bristol N2</strain>
    </source>
</reference>
<dbReference type="KEGG" id="cel:CELE_Y50D4B.6"/>
<dbReference type="OrthoDB" id="546826at2759"/>
<dbReference type="HOGENOM" id="CLU_000288_7_40_1"/>
<evidence type="ECO:0000256" key="3">
    <source>
        <dbReference type="ARBA" id="ARBA00022475"/>
    </source>
</evidence>
<dbReference type="Pfam" id="PF07714">
    <property type="entry name" value="PK_Tyr_Ser-Thr"/>
    <property type="match status" value="1"/>
</dbReference>
<dbReference type="Proteomes" id="UP000001940">
    <property type="component" value="Chromosome V"/>
</dbReference>
<keyword evidence="11 14" id="KW-0472">Membrane</keyword>
<protein>
    <recommendedName>
        <fullName evidence="2">receptor protein-tyrosine kinase</fullName>
        <ecNumber evidence="2">2.7.10.1</ecNumber>
    </recommendedName>
</protein>